<dbReference type="Proteomes" id="UP000324222">
    <property type="component" value="Unassembled WGS sequence"/>
</dbReference>
<organism evidence="1 2">
    <name type="scientific">Portunus trituberculatus</name>
    <name type="common">Swimming crab</name>
    <name type="synonym">Neptunus trituberculatus</name>
    <dbReference type="NCBI Taxonomy" id="210409"/>
    <lineage>
        <taxon>Eukaryota</taxon>
        <taxon>Metazoa</taxon>
        <taxon>Ecdysozoa</taxon>
        <taxon>Arthropoda</taxon>
        <taxon>Crustacea</taxon>
        <taxon>Multicrustacea</taxon>
        <taxon>Malacostraca</taxon>
        <taxon>Eumalacostraca</taxon>
        <taxon>Eucarida</taxon>
        <taxon>Decapoda</taxon>
        <taxon>Pleocyemata</taxon>
        <taxon>Brachyura</taxon>
        <taxon>Eubrachyura</taxon>
        <taxon>Portunoidea</taxon>
        <taxon>Portunidae</taxon>
        <taxon>Portuninae</taxon>
        <taxon>Portunus</taxon>
    </lineage>
</organism>
<accession>A0A5B7EQP1</accession>
<comment type="caution">
    <text evidence="1">The sequence shown here is derived from an EMBL/GenBank/DDBJ whole genome shotgun (WGS) entry which is preliminary data.</text>
</comment>
<protein>
    <submittedName>
        <fullName evidence="1">Uncharacterized protein</fullName>
    </submittedName>
</protein>
<sequence length="75" mass="8135">MLQMEGCGCEGGGGGREARGARITTTTTAAAAAAIDHRPGRRVMSPAIRGRTDNTRHYPQFYHRGCCCLPLFKIR</sequence>
<gene>
    <name evidence="1" type="ORF">E2C01_029002</name>
</gene>
<name>A0A5B7EQP1_PORTR</name>
<keyword evidence="2" id="KW-1185">Reference proteome</keyword>
<dbReference type="AlphaFoldDB" id="A0A5B7EQP1"/>
<dbReference type="EMBL" id="VSRR010003306">
    <property type="protein sequence ID" value="MPC35577.1"/>
    <property type="molecule type" value="Genomic_DNA"/>
</dbReference>
<reference evidence="1 2" key="1">
    <citation type="submission" date="2019-05" db="EMBL/GenBank/DDBJ databases">
        <title>Another draft genome of Portunus trituberculatus and its Hox gene families provides insights of decapod evolution.</title>
        <authorList>
            <person name="Jeong J.-H."/>
            <person name="Song I."/>
            <person name="Kim S."/>
            <person name="Choi T."/>
            <person name="Kim D."/>
            <person name="Ryu S."/>
            <person name="Kim W."/>
        </authorList>
    </citation>
    <scope>NUCLEOTIDE SEQUENCE [LARGE SCALE GENOMIC DNA]</scope>
    <source>
        <tissue evidence="1">Muscle</tissue>
    </source>
</reference>
<evidence type="ECO:0000313" key="2">
    <source>
        <dbReference type="Proteomes" id="UP000324222"/>
    </source>
</evidence>
<evidence type="ECO:0000313" key="1">
    <source>
        <dbReference type="EMBL" id="MPC35577.1"/>
    </source>
</evidence>
<proteinExistence type="predicted"/>